<feature type="non-terminal residue" evidence="2">
    <location>
        <position position="336"/>
    </location>
</feature>
<evidence type="ECO:0000259" key="1">
    <source>
        <dbReference type="Pfam" id="PF01261"/>
    </source>
</evidence>
<dbReference type="PANTHER" id="PTHR12110:SF41">
    <property type="entry name" value="INOSOSE DEHYDRATASE"/>
    <property type="match status" value="1"/>
</dbReference>
<organism evidence="2 3">
    <name type="scientific">Candidatus Acutalibacter ornithocaccae</name>
    <dbReference type="NCBI Taxonomy" id="2838416"/>
    <lineage>
        <taxon>Bacteria</taxon>
        <taxon>Bacillati</taxon>
        <taxon>Bacillota</taxon>
        <taxon>Clostridia</taxon>
        <taxon>Eubacteriales</taxon>
        <taxon>Acutalibacteraceae</taxon>
        <taxon>Acutalibacter</taxon>
    </lineage>
</organism>
<dbReference type="PANTHER" id="PTHR12110">
    <property type="entry name" value="HYDROXYPYRUVATE ISOMERASE"/>
    <property type="match status" value="1"/>
</dbReference>
<comment type="caution">
    <text evidence="2">The sequence shown here is derived from an EMBL/GenBank/DDBJ whole genome shotgun (WGS) entry which is preliminary data.</text>
</comment>
<reference evidence="2" key="2">
    <citation type="submission" date="2021-04" db="EMBL/GenBank/DDBJ databases">
        <authorList>
            <person name="Gilroy R."/>
        </authorList>
    </citation>
    <scope>NUCLEOTIDE SEQUENCE</scope>
    <source>
        <strain evidence="2">ChiBcolR8-3208</strain>
    </source>
</reference>
<sequence length="336" mass="38315">MKISFSTLACPDFSWTDIYTMAKDLGFGGIEIRGLGEDIFAVNARPFTDERLPKTLEKLQSLGLEIPCLAAGCALKYKEDFDKNISEIVQYIVLAKKLGTPYIRVLGDRYPQPEGEVDDAFVVDALKLLGVIAQGFNVCLLVETNGVYSDTKRLRELLDKVNMPSVAALWDMHHPYRYAGESPRETVQNLGGLIKYVHVKDSVMVDGRPQYRMMGEGDLPIPQMLDALVDIGYDGYISLEWVKRWAQELSDAGVVFPQFANYMHDYFATLSMKEGELQENRTHTGKYVWPKETLIDATFPDVLDRMVKEFPDQICFKYTELDYTRTYSEFRDDVDQ</sequence>
<evidence type="ECO:0000313" key="2">
    <source>
        <dbReference type="EMBL" id="HJB38213.1"/>
    </source>
</evidence>
<dbReference type="SUPFAM" id="SSF51658">
    <property type="entry name" value="Xylose isomerase-like"/>
    <property type="match status" value="1"/>
</dbReference>
<proteinExistence type="predicted"/>
<accession>A0A9D2M0L8</accession>
<dbReference type="Gene3D" id="3.20.20.150">
    <property type="entry name" value="Divalent-metal-dependent TIM barrel enzymes"/>
    <property type="match status" value="1"/>
</dbReference>
<protein>
    <submittedName>
        <fullName evidence="2">Sugar phosphate isomerase/epimerase</fullName>
    </submittedName>
</protein>
<dbReference type="InterPro" id="IPR036237">
    <property type="entry name" value="Xyl_isomerase-like_sf"/>
</dbReference>
<gene>
    <name evidence="2" type="ORF">H9942_09130</name>
</gene>
<feature type="domain" description="Xylose isomerase-like TIM barrel" evidence="1">
    <location>
        <begin position="22"/>
        <end position="244"/>
    </location>
</feature>
<evidence type="ECO:0000313" key="3">
    <source>
        <dbReference type="Proteomes" id="UP000824214"/>
    </source>
</evidence>
<name>A0A9D2M0L8_9FIRM</name>
<dbReference type="Proteomes" id="UP000824214">
    <property type="component" value="Unassembled WGS sequence"/>
</dbReference>
<dbReference type="GO" id="GO:0016853">
    <property type="term" value="F:isomerase activity"/>
    <property type="evidence" value="ECO:0007669"/>
    <property type="project" value="UniProtKB-KW"/>
</dbReference>
<dbReference type="InterPro" id="IPR013022">
    <property type="entry name" value="Xyl_isomerase-like_TIM-brl"/>
</dbReference>
<dbReference type="Pfam" id="PF01261">
    <property type="entry name" value="AP_endonuc_2"/>
    <property type="match status" value="1"/>
</dbReference>
<dbReference type="EMBL" id="DWXZ01000197">
    <property type="protein sequence ID" value="HJB38213.1"/>
    <property type="molecule type" value="Genomic_DNA"/>
</dbReference>
<keyword evidence="2" id="KW-0413">Isomerase</keyword>
<dbReference type="AlphaFoldDB" id="A0A9D2M0L8"/>
<dbReference type="InterPro" id="IPR050312">
    <property type="entry name" value="IolE/XylAMocC-like"/>
</dbReference>
<reference evidence="2" key="1">
    <citation type="journal article" date="2021" name="PeerJ">
        <title>Extensive microbial diversity within the chicken gut microbiome revealed by metagenomics and culture.</title>
        <authorList>
            <person name="Gilroy R."/>
            <person name="Ravi A."/>
            <person name="Getino M."/>
            <person name="Pursley I."/>
            <person name="Horton D.L."/>
            <person name="Alikhan N.F."/>
            <person name="Baker D."/>
            <person name="Gharbi K."/>
            <person name="Hall N."/>
            <person name="Watson M."/>
            <person name="Adriaenssens E.M."/>
            <person name="Foster-Nyarko E."/>
            <person name="Jarju S."/>
            <person name="Secka A."/>
            <person name="Antonio M."/>
            <person name="Oren A."/>
            <person name="Chaudhuri R.R."/>
            <person name="La Ragione R."/>
            <person name="Hildebrand F."/>
            <person name="Pallen M.J."/>
        </authorList>
    </citation>
    <scope>NUCLEOTIDE SEQUENCE</scope>
    <source>
        <strain evidence="2">ChiBcolR8-3208</strain>
    </source>
</reference>